<proteinExistence type="inferred from homology"/>
<dbReference type="EMBL" id="SELW01000141">
    <property type="protein sequence ID" value="TID30560.1"/>
    <property type="molecule type" value="Genomic_DNA"/>
</dbReference>
<protein>
    <recommendedName>
        <fullName evidence="8">FAD dependent oxidoreductase domain-containing protein</fullName>
    </recommendedName>
</protein>
<feature type="domain" description="FAD dependent oxidoreductase" evidence="8">
    <location>
        <begin position="2"/>
        <end position="325"/>
    </location>
</feature>
<dbReference type="STRING" id="52247.A0A4V4NG46"/>
<dbReference type="Proteomes" id="UP000307173">
    <property type="component" value="Unassembled WGS sequence"/>
</dbReference>
<dbReference type="GO" id="GO:0019478">
    <property type="term" value="P:D-amino acid catabolic process"/>
    <property type="evidence" value="ECO:0007669"/>
    <property type="project" value="TreeGrafter"/>
</dbReference>
<evidence type="ECO:0000256" key="3">
    <source>
        <dbReference type="ARBA" id="ARBA00022630"/>
    </source>
</evidence>
<dbReference type="PANTHER" id="PTHR11530">
    <property type="entry name" value="D-AMINO ACID OXIDASE"/>
    <property type="match status" value="1"/>
</dbReference>
<dbReference type="GO" id="GO:0005737">
    <property type="term" value="C:cytoplasm"/>
    <property type="evidence" value="ECO:0007669"/>
    <property type="project" value="TreeGrafter"/>
</dbReference>
<reference evidence="9 10" key="1">
    <citation type="journal article" date="2019" name="Front. Genet.">
        <title>Whole-Genome Sequencing of the Opportunistic Yeast Pathogen Candida inconspicua Uncovers Its Hybrid Origin.</title>
        <authorList>
            <person name="Mixao V."/>
            <person name="Hansen A.P."/>
            <person name="Saus E."/>
            <person name="Boekhout T."/>
            <person name="Lass-Florl C."/>
            <person name="Gabaldon T."/>
        </authorList>
    </citation>
    <scope>NUCLEOTIDE SEQUENCE [LARGE SCALE GENOMIC DNA]</scope>
    <source>
        <strain evidence="9 10">CBS 180</strain>
    </source>
</reference>
<dbReference type="Gene3D" id="3.40.50.720">
    <property type="entry name" value="NAD(P)-binding Rossmann-like Domain"/>
    <property type="match status" value="1"/>
</dbReference>
<feature type="region of interest" description="Disordered" evidence="7">
    <location>
        <begin position="41"/>
        <end position="65"/>
    </location>
</feature>
<dbReference type="OrthoDB" id="2015447at2759"/>
<sequence>MIVILGAGVIGLSTAYYIKQTSPGTSIVIIAEEFPREGELSSSYTTSKSGAHFRPFPSKNDDERRDAELTRDTYEFFKKLSVEHPESSIKFIRGIDYIEYDNEFYESLGSGFTEVVEDFKVLEKRELPRNVKFGAEYKTWSIDPHKYVTFLFNYLLMHGVKMINKHVESLLDIEKEYPEGTIVNATGFGFDDDSVYSIRGQTLLVRPPIEDLREFEDKTVTYQLENGEWCFVIPRPLNGGIILGGTKDIKNKSKEVDYNEISTLIENARLRFPELFYDNGKLEILRVNVGFRPSRNGGVRLEKIGCVVHVYGFGGSGIEMSWGAAIRAGNLALRSGGLL</sequence>
<feature type="binding site" evidence="6">
    <location>
        <position position="167"/>
    </location>
    <ligand>
        <name>FAD</name>
        <dbReference type="ChEBI" id="CHEBI:57692"/>
    </ligand>
</feature>
<dbReference type="InterPro" id="IPR023209">
    <property type="entry name" value="DAO"/>
</dbReference>
<keyword evidence="4 6" id="KW-0274">FAD</keyword>
<comment type="caution">
    <text evidence="9">The sequence shown here is derived from an EMBL/GenBank/DDBJ whole genome shotgun (WGS) entry which is preliminary data.</text>
</comment>
<dbReference type="PANTHER" id="PTHR11530:SF26">
    <property type="entry name" value="FAD DEPENDENT OXIDOREDUCTASE SUPERFAMILY (AFU_ORTHOLOGUE AFUA_5G13940)"/>
    <property type="match status" value="1"/>
</dbReference>
<evidence type="ECO:0000256" key="1">
    <source>
        <dbReference type="ARBA" id="ARBA00001974"/>
    </source>
</evidence>
<evidence type="ECO:0000313" key="10">
    <source>
        <dbReference type="Proteomes" id="UP000307173"/>
    </source>
</evidence>
<evidence type="ECO:0000256" key="2">
    <source>
        <dbReference type="ARBA" id="ARBA00006730"/>
    </source>
</evidence>
<dbReference type="GO" id="GO:0071949">
    <property type="term" value="F:FAD binding"/>
    <property type="evidence" value="ECO:0007669"/>
    <property type="project" value="InterPro"/>
</dbReference>
<evidence type="ECO:0000256" key="6">
    <source>
        <dbReference type="PIRSR" id="PIRSR000189-1"/>
    </source>
</evidence>
<evidence type="ECO:0000259" key="8">
    <source>
        <dbReference type="Pfam" id="PF01266"/>
    </source>
</evidence>
<keyword evidence="5" id="KW-0560">Oxidoreductase</keyword>
<dbReference type="SUPFAM" id="SSF54373">
    <property type="entry name" value="FAD-linked reductases, C-terminal domain"/>
    <property type="match status" value="1"/>
</dbReference>
<gene>
    <name evidence="9" type="ORF">CANINC_000915</name>
</gene>
<comment type="similarity">
    <text evidence="2">Belongs to the DAMOX/DASOX family.</text>
</comment>
<dbReference type="PIRSF" id="PIRSF000189">
    <property type="entry name" value="D-aa_oxidase"/>
    <property type="match status" value="1"/>
</dbReference>
<evidence type="ECO:0000313" key="9">
    <source>
        <dbReference type="EMBL" id="TID30560.1"/>
    </source>
</evidence>
<organism evidence="9 10">
    <name type="scientific">Pichia inconspicua</name>
    <dbReference type="NCBI Taxonomy" id="52247"/>
    <lineage>
        <taxon>Eukaryota</taxon>
        <taxon>Fungi</taxon>
        <taxon>Dikarya</taxon>
        <taxon>Ascomycota</taxon>
        <taxon>Saccharomycotina</taxon>
        <taxon>Pichiomycetes</taxon>
        <taxon>Pichiales</taxon>
        <taxon>Pichiaceae</taxon>
        <taxon>Pichia</taxon>
    </lineage>
</organism>
<feature type="binding site" evidence="6">
    <location>
        <position position="292"/>
    </location>
    <ligand>
        <name>D-dopa</name>
        <dbReference type="ChEBI" id="CHEBI:149689"/>
    </ligand>
</feature>
<keyword evidence="10" id="KW-1185">Reference proteome</keyword>
<feature type="binding site" evidence="6">
    <location>
        <begin position="45"/>
        <end position="46"/>
    </location>
    <ligand>
        <name>FAD</name>
        <dbReference type="ChEBI" id="CHEBI:57692"/>
    </ligand>
</feature>
<dbReference type="Pfam" id="PF01266">
    <property type="entry name" value="DAO"/>
    <property type="match status" value="1"/>
</dbReference>
<evidence type="ECO:0000256" key="4">
    <source>
        <dbReference type="ARBA" id="ARBA00022827"/>
    </source>
</evidence>
<comment type="cofactor">
    <cofactor evidence="1 6">
        <name>FAD</name>
        <dbReference type="ChEBI" id="CHEBI:57692"/>
    </cofactor>
</comment>
<feature type="binding site" evidence="6">
    <location>
        <position position="186"/>
    </location>
    <ligand>
        <name>FAD</name>
        <dbReference type="ChEBI" id="CHEBI:57692"/>
    </ligand>
</feature>
<feature type="binding site" evidence="6">
    <location>
        <position position="315"/>
    </location>
    <ligand>
        <name>D-dopa</name>
        <dbReference type="ChEBI" id="CHEBI:149689"/>
    </ligand>
</feature>
<evidence type="ECO:0000256" key="7">
    <source>
        <dbReference type="SAM" id="MobiDB-lite"/>
    </source>
</evidence>
<name>A0A4V4NG46_9ASCO</name>
<dbReference type="GO" id="GO:0003884">
    <property type="term" value="F:D-amino-acid oxidase activity"/>
    <property type="evidence" value="ECO:0007669"/>
    <property type="project" value="InterPro"/>
</dbReference>
<accession>A0A4V4NG46</accession>
<keyword evidence="3" id="KW-0285">Flavoprotein</keyword>
<dbReference type="SUPFAM" id="SSF51971">
    <property type="entry name" value="Nucleotide-binding domain"/>
    <property type="match status" value="1"/>
</dbReference>
<dbReference type="InterPro" id="IPR006076">
    <property type="entry name" value="FAD-dep_OxRdtase"/>
</dbReference>
<dbReference type="Gene3D" id="3.30.9.10">
    <property type="entry name" value="D-Amino Acid Oxidase, subunit A, domain 2"/>
    <property type="match status" value="1"/>
</dbReference>
<evidence type="ECO:0000256" key="5">
    <source>
        <dbReference type="ARBA" id="ARBA00023002"/>
    </source>
</evidence>
<dbReference type="AlphaFoldDB" id="A0A4V4NG46"/>